<feature type="compositionally biased region" description="Basic and acidic residues" evidence="10">
    <location>
        <begin position="300"/>
        <end position="322"/>
    </location>
</feature>
<evidence type="ECO:0000259" key="11">
    <source>
        <dbReference type="Pfam" id="PF01507"/>
    </source>
</evidence>
<dbReference type="Gene3D" id="3.40.50.620">
    <property type="entry name" value="HUPs"/>
    <property type="match status" value="1"/>
</dbReference>
<evidence type="ECO:0000256" key="10">
    <source>
        <dbReference type="SAM" id="MobiDB-lite"/>
    </source>
</evidence>
<dbReference type="SUPFAM" id="SSF52402">
    <property type="entry name" value="Adenine nucleotide alpha hydrolases-like"/>
    <property type="match status" value="1"/>
</dbReference>
<keyword evidence="5 12" id="KW-0548">Nucleotidyltransferase</keyword>
<evidence type="ECO:0000256" key="3">
    <source>
        <dbReference type="ARBA" id="ARBA00022004"/>
    </source>
</evidence>
<evidence type="ECO:0000256" key="6">
    <source>
        <dbReference type="ARBA" id="ARBA00022741"/>
    </source>
</evidence>
<dbReference type="PANTHER" id="PTHR43196:SF1">
    <property type="entry name" value="SULFATE ADENYLYLTRANSFERASE SUBUNIT 2"/>
    <property type="match status" value="1"/>
</dbReference>
<name>A0ABY4SDS6_AQUTE</name>
<dbReference type="InterPro" id="IPR011784">
    <property type="entry name" value="SO4_adenylTrfase_ssu"/>
</dbReference>
<organism evidence="12 13">
    <name type="scientific">Aquincola tertiaricarbonis</name>
    <dbReference type="NCBI Taxonomy" id="391953"/>
    <lineage>
        <taxon>Bacteria</taxon>
        <taxon>Pseudomonadati</taxon>
        <taxon>Pseudomonadota</taxon>
        <taxon>Betaproteobacteria</taxon>
        <taxon>Burkholderiales</taxon>
        <taxon>Sphaerotilaceae</taxon>
        <taxon>Aquincola</taxon>
    </lineage>
</organism>
<feature type="domain" description="Phosphoadenosine phosphosulphate reductase" evidence="11">
    <location>
        <begin position="40"/>
        <end position="275"/>
    </location>
</feature>
<accession>A0ABY4SDS6</accession>
<evidence type="ECO:0000256" key="5">
    <source>
        <dbReference type="ARBA" id="ARBA00022695"/>
    </source>
</evidence>
<dbReference type="InterPro" id="IPR002500">
    <property type="entry name" value="PAPS_reduct_dom"/>
</dbReference>
<dbReference type="PANTHER" id="PTHR43196">
    <property type="entry name" value="SULFATE ADENYLYLTRANSFERASE SUBUNIT 2"/>
    <property type="match status" value="1"/>
</dbReference>
<reference evidence="12" key="1">
    <citation type="submission" date="2022-05" db="EMBL/GenBank/DDBJ databases">
        <title>An RpoN-dependent PEP-CTERM gene is involved in floc formation of an Aquincola tertiaricarbonis strain.</title>
        <authorList>
            <person name="Qiu D."/>
            <person name="Xia M."/>
        </authorList>
    </citation>
    <scope>NUCLEOTIDE SEQUENCE</scope>
    <source>
        <strain evidence="12">RN12</strain>
    </source>
</reference>
<evidence type="ECO:0000256" key="7">
    <source>
        <dbReference type="ARBA" id="ARBA00022840"/>
    </source>
</evidence>
<dbReference type="RefSeq" id="WP_250199327.1">
    <property type="nucleotide sequence ID" value="NZ_CP097636.1"/>
</dbReference>
<dbReference type="InterPro" id="IPR014729">
    <property type="entry name" value="Rossmann-like_a/b/a_fold"/>
</dbReference>
<dbReference type="PIRSF" id="PIRSF002936">
    <property type="entry name" value="CysDAde_trans"/>
    <property type="match status" value="1"/>
</dbReference>
<proteinExistence type="inferred from homology"/>
<dbReference type="EMBL" id="CP097636">
    <property type="protein sequence ID" value="URI11128.1"/>
    <property type="molecule type" value="Genomic_DNA"/>
</dbReference>
<dbReference type="Pfam" id="PF01507">
    <property type="entry name" value="PAPS_reduct"/>
    <property type="match status" value="1"/>
</dbReference>
<evidence type="ECO:0000313" key="13">
    <source>
        <dbReference type="Proteomes" id="UP001056201"/>
    </source>
</evidence>
<sequence>MNAPLSVDQLLPQLDHAHLDHLEEEAIFILREVAASFERPALLFSGGKDSCVVLRLAEKAFKLRPDRSQPNEFKGKLPFPLLHVDTGHNFPEVIEFRDRRVAEMGERLVVGHLEDSIKRGTIRLAHPLESRNGHQTVTLLEAIEEHRFDCLIGGARRDEEKARAKERIFSHRDSFGQWQPKEQRPELWTLFNTRHKPGEHFRAFPISNWTELDVWLYIAREQIPLPNLYFAHDRQVIRRKGLLVPVTEVTPPEAGETVETAQVRFRTVGDMTCTCPVESPAANATDIVAETLTVTVSERGATRMDDRTSDASMERRKKEGYF</sequence>
<evidence type="ECO:0000256" key="9">
    <source>
        <dbReference type="ARBA" id="ARBA00031812"/>
    </source>
</evidence>
<dbReference type="Proteomes" id="UP001056201">
    <property type="component" value="Chromosome 2"/>
</dbReference>
<evidence type="ECO:0000256" key="4">
    <source>
        <dbReference type="ARBA" id="ARBA00022679"/>
    </source>
</evidence>
<dbReference type="EC" id="2.7.7.4" evidence="2"/>
<keyword evidence="4 12" id="KW-0808">Transferase</keyword>
<dbReference type="GO" id="GO:0004781">
    <property type="term" value="F:sulfate adenylyltransferase (ATP) activity"/>
    <property type="evidence" value="ECO:0007669"/>
    <property type="project" value="UniProtKB-EC"/>
</dbReference>
<keyword evidence="6" id="KW-0547">Nucleotide-binding</keyword>
<dbReference type="InterPro" id="IPR050128">
    <property type="entry name" value="Sulfate_adenylyltrnsfr_sub2"/>
</dbReference>
<evidence type="ECO:0000256" key="2">
    <source>
        <dbReference type="ARBA" id="ARBA00012391"/>
    </source>
</evidence>
<dbReference type="NCBIfam" id="NF009214">
    <property type="entry name" value="PRK12563.1"/>
    <property type="match status" value="1"/>
</dbReference>
<evidence type="ECO:0000313" key="12">
    <source>
        <dbReference type="EMBL" id="URI11128.1"/>
    </source>
</evidence>
<feature type="region of interest" description="Disordered" evidence="10">
    <location>
        <begin position="299"/>
        <end position="322"/>
    </location>
</feature>
<gene>
    <name evidence="12" type="primary">cysD</name>
    <name evidence="12" type="ORF">MW290_19390</name>
</gene>
<keyword evidence="7" id="KW-0067">ATP-binding</keyword>
<protein>
    <recommendedName>
        <fullName evidence="3">Sulfate adenylyltransferase subunit 2</fullName>
        <ecNumber evidence="2">2.7.7.4</ecNumber>
    </recommendedName>
    <alternativeName>
        <fullName evidence="8">ATP-sulfurylase small subunit</fullName>
    </alternativeName>
    <alternativeName>
        <fullName evidence="9">Sulfate adenylate transferase</fullName>
    </alternativeName>
</protein>
<evidence type="ECO:0000256" key="1">
    <source>
        <dbReference type="ARBA" id="ARBA00008885"/>
    </source>
</evidence>
<comment type="similarity">
    <text evidence="1">Belongs to the PAPS reductase family. CysD subfamily.</text>
</comment>
<evidence type="ECO:0000256" key="8">
    <source>
        <dbReference type="ARBA" id="ARBA00030256"/>
    </source>
</evidence>
<keyword evidence="13" id="KW-1185">Reference proteome</keyword>
<dbReference type="NCBIfam" id="NF003587">
    <property type="entry name" value="PRK05253.1"/>
    <property type="match status" value="1"/>
</dbReference>